<dbReference type="PROSITE" id="PS51687">
    <property type="entry name" value="SAM_MT_RNA_M5U"/>
    <property type="match status" value="1"/>
</dbReference>
<dbReference type="NCBIfam" id="TIGR00479">
    <property type="entry name" value="rumA"/>
    <property type="match status" value="1"/>
</dbReference>
<dbReference type="InterPro" id="IPR002792">
    <property type="entry name" value="TRAM_dom"/>
</dbReference>
<dbReference type="Gene3D" id="3.40.50.150">
    <property type="entry name" value="Vaccinia Virus protein VP39"/>
    <property type="match status" value="1"/>
</dbReference>
<dbReference type="InterPro" id="IPR030391">
    <property type="entry name" value="MeTrfase_TrmA_CS"/>
</dbReference>
<dbReference type="GO" id="GO:0006396">
    <property type="term" value="P:RNA processing"/>
    <property type="evidence" value="ECO:0007669"/>
    <property type="project" value="InterPro"/>
</dbReference>
<evidence type="ECO:0000259" key="6">
    <source>
        <dbReference type="PROSITE" id="PS50926"/>
    </source>
</evidence>
<keyword evidence="2 4" id="KW-0808">Transferase</keyword>
<dbReference type="PANTHER" id="PTHR11061">
    <property type="entry name" value="RNA M5U METHYLTRANSFERASE"/>
    <property type="match status" value="1"/>
</dbReference>
<dbReference type="AlphaFoldDB" id="A0A7J0BTR5"/>
<dbReference type="CDD" id="cd02440">
    <property type="entry name" value="AdoMet_MTases"/>
    <property type="match status" value="1"/>
</dbReference>
<dbReference type="InterPro" id="IPR012340">
    <property type="entry name" value="NA-bd_OB-fold"/>
</dbReference>
<dbReference type="Proteomes" id="UP000503820">
    <property type="component" value="Unassembled WGS sequence"/>
</dbReference>
<dbReference type="PROSITE" id="PS50926">
    <property type="entry name" value="TRAM"/>
    <property type="match status" value="1"/>
</dbReference>
<feature type="active site" evidence="5">
    <location>
        <position position="420"/>
    </location>
</feature>
<evidence type="ECO:0000256" key="4">
    <source>
        <dbReference type="PROSITE-ProRule" id="PRU01024"/>
    </source>
</evidence>
<evidence type="ECO:0000313" key="8">
    <source>
        <dbReference type="Proteomes" id="UP000503820"/>
    </source>
</evidence>
<evidence type="ECO:0000256" key="2">
    <source>
        <dbReference type="ARBA" id="ARBA00022679"/>
    </source>
</evidence>
<feature type="active site" description="Nucleophile" evidence="4">
    <location>
        <position position="420"/>
    </location>
</feature>
<feature type="binding site" evidence="4">
    <location>
        <position position="393"/>
    </location>
    <ligand>
        <name>S-adenosyl-L-methionine</name>
        <dbReference type="ChEBI" id="CHEBI:59789"/>
    </ligand>
</feature>
<dbReference type="RefSeq" id="WP_174409754.1">
    <property type="nucleotide sequence ID" value="NZ_BLVP01000008.1"/>
</dbReference>
<dbReference type="GO" id="GO:0009451">
    <property type="term" value="P:RNA modification"/>
    <property type="evidence" value="ECO:0007669"/>
    <property type="project" value="UniProtKB-ARBA"/>
</dbReference>
<dbReference type="GO" id="GO:0008173">
    <property type="term" value="F:RNA methyltransferase activity"/>
    <property type="evidence" value="ECO:0007669"/>
    <property type="project" value="InterPro"/>
</dbReference>
<reference evidence="7 8" key="1">
    <citation type="submission" date="2020-05" db="EMBL/GenBank/DDBJ databases">
        <title>Draft genome sequence of Desulfovibrio psychrotolerans JS1T.</title>
        <authorList>
            <person name="Ueno A."/>
            <person name="Tamazawa S."/>
            <person name="Tamamura S."/>
            <person name="Murakami T."/>
            <person name="Kiyama T."/>
            <person name="Inomata H."/>
            <person name="Amano Y."/>
            <person name="Miyakawa K."/>
            <person name="Tamaki H."/>
            <person name="Naganuma T."/>
            <person name="Kaneko K."/>
        </authorList>
    </citation>
    <scope>NUCLEOTIDE SEQUENCE [LARGE SCALE GENOMIC DNA]</scope>
    <source>
        <strain evidence="7 8">JS1</strain>
    </source>
</reference>
<name>A0A7J0BTR5_9BACT</name>
<dbReference type="Gene3D" id="2.40.50.1070">
    <property type="match status" value="1"/>
</dbReference>
<evidence type="ECO:0000256" key="3">
    <source>
        <dbReference type="ARBA" id="ARBA00022691"/>
    </source>
</evidence>
<dbReference type="SUPFAM" id="SSF53335">
    <property type="entry name" value="S-adenosyl-L-methionine-dependent methyltransferases"/>
    <property type="match status" value="1"/>
</dbReference>
<dbReference type="PANTHER" id="PTHR11061:SF30">
    <property type="entry name" value="TRNA (URACIL(54)-C(5))-METHYLTRANSFERASE"/>
    <property type="match status" value="1"/>
</dbReference>
<evidence type="ECO:0000256" key="5">
    <source>
        <dbReference type="PROSITE-ProRule" id="PRU10015"/>
    </source>
</evidence>
<dbReference type="Gene3D" id="2.40.50.140">
    <property type="entry name" value="Nucleic acid-binding proteins"/>
    <property type="match status" value="1"/>
</dbReference>
<dbReference type="InterPro" id="IPR030390">
    <property type="entry name" value="MeTrfase_TrmA_AS"/>
</dbReference>
<dbReference type="InterPro" id="IPR010280">
    <property type="entry name" value="U5_MeTrfase_fam"/>
</dbReference>
<feature type="domain" description="TRAM" evidence="6">
    <location>
        <begin position="4"/>
        <end position="62"/>
    </location>
</feature>
<dbReference type="SUPFAM" id="SSF50249">
    <property type="entry name" value="Nucleic acid-binding proteins"/>
    <property type="match status" value="1"/>
</dbReference>
<keyword evidence="8" id="KW-1185">Reference proteome</keyword>
<comment type="similarity">
    <text evidence="4">Belongs to the class I-like SAM-binding methyltransferase superfamily. RNA M5U methyltransferase family.</text>
</comment>
<evidence type="ECO:0000313" key="7">
    <source>
        <dbReference type="EMBL" id="GFM37110.1"/>
    </source>
</evidence>
<feature type="binding site" evidence="4">
    <location>
        <position position="298"/>
    </location>
    <ligand>
        <name>S-adenosyl-L-methionine</name>
        <dbReference type="ChEBI" id="CHEBI:59789"/>
    </ligand>
</feature>
<feature type="binding site" evidence="4">
    <location>
        <position position="348"/>
    </location>
    <ligand>
        <name>S-adenosyl-L-methionine</name>
        <dbReference type="ChEBI" id="CHEBI:59789"/>
    </ligand>
</feature>
<protein>
    <submittedName>
        <fullName evidence="7">Putative RNA methyltransferase</fullName>
    </submittedName>
</protein>
<gene>
    <name evidence="7" type="ORF">DSM19430T_17940</name>
</gene>
<sequence>MSSPIAPGDTLDLPIHALATGGKAITRHEGMVIFTDRGIPGQTVRATISRVKKRFAEATFQHTVTPAPDEIPPFCKHFGLCGGCLWQNLPYSGQLEWKRRFVEDSIRRIAGAEDVPVAPVIASPQERHYRNKMEFAFLQGRGTIHLGLRRYASHSIVNIEECHLQSQRATAIVQHVRQWANRQEAMPAYDPQKGKGYLRFLVVRETRRTNQLMVQIITAPDWSSGNRRNAAVAALGTELAQAFSGLTSFIHSERADKAQIAYGERDLTVQGATELHETLHIGDTDHTLCIGGAASFFQTNTGAAEILYTKALEMAALTGTETVWDLYCGVGALSLGAAAHSAAVTGFEITADAVDTAGKNATDRGAGNVRFIAGDVRHTMREEQSNPQVIITDPPRSGMHPEVVAAIAARAPERIVHISCDPATQARDIGLLLHAYRIVQVQPVDLFPHTPHIENIVLLHRLTDRQES</sequence>
<dbReference type="PROSITE" id="PS01230">
    <property type="entry name" value="TRMA_1"/>
    <property type="match status" value="1"/>
</dbReference>
<keyword evidence="1 4" id="KW-0489">Methyltransferase</keyword>
<proteinExistence type="inferred from homology"/>
<dbReference type="Pfam" id="PF05958">
    <property type="entry name" value="tRNA_U5-meth_tr"/>
    <property type="match status" value="1"/>
</dbReference>
<dbReference type="GO" id="GO:0032259">
    <property type="term" value="P:methylation"/>
    <property type="evidence" value="ECO:0007669"/>
    <property type="project" value="UniProtKB-KW"/>
</dbReference>
<dbReference type="EMBL" id="BLVP01000008">
    <property type="protein sequence ID" value="GFM37110.1"/>
    <property type="molecule type" value="Genomic_DNA"/>
</dbReference>
<comment type="caution">
    <text evidence="7">The sequence shown here is derived from an EMBL/GenBank/DDBJ whole genome shotgun (WGS) entry which is preliminary data.</text>
</comment>
<dbReference type="InterPro" id="IPR029063">
    <property type="entry name" value="SAM-dependent_MTases_sf"/>
</dbReference>
<dbReference type="PROSITE" id="PS01231">
    <property type="entry name" value="TRMA_2"/>
    <property type="match status" value="1"/>
</dbReference>
<keyword evidence="3 4" id="KW-0949">S-adenosyl-L-methionine</keyword>
<organism evidence="7 8">
    <name type="scientific">Desulfovibrio psychrotolerans</name>
    <dbReference type="NCBI Taxonomy" id="415242"/>
    <lineage>
        <taxon>Bacteria</taxon>
        <taxon>Pseudomonadati</taxon>
        <taxon>Thermodesulfobacteriota</taxon>
        <taxon>Desulfovibrionia</taxon>
        <taxon>Desulfovibrionales</taxon>
        <taxon>Desulfovibrionaceae</taxon>
        <taxon>Desulfovibrio</taxon>
    </lineage>
</organism>
<dbReference type="GO" id="GO:0008757">
    <property type="term" value="F:S-adenosylmethionine-dependent methyltransferase activity"/>
    <property type="evidence" value="ECO:0007669"/>
    <property type="project" value="UniProtKB-ARBA"/>
</dbReference>
<feature type="binding site" evidence="4">
    <location>
        <position position="327"/>
    </location>
    <ligand>
        <name>S-adenosyl-L-methionine</name>
        <dbReference type="ChEBI" id="CHEBI:59789"/>
    </ligand>
</feature>
<evidence type="ECO:0000256" key="1">
    <source>
        <dbReference type="ARBA" id="ARBA00022603"/>
    </source>
</evidence>
<accession>A0A7J0BTR5</accession>